<proteinExistence type="predicted"/>
<dbReference type="STRING" id="1121022.GCA_000376105_04037"/>
<dbReference type="PANTHER" id="PTHR18964">
    <property type="entry name" value="ROK (REPRESSOR, ORF, KINASE) FAMILY"/>
    <property type="match status" value="1"/>
</dbReference>
<accession>V4QWX1</accession>
<dbReference type="PANTHER" id="PTHR18964:SF169">
    <property type="entry name" value="N-ACETYLMANNOSAMINE KINASE"/>
    <property type="match status" value="1"/>
</dbReference>
<name>V4QWX1_9CAUL</name>
<dbReference type="CDD" id="cd23763">
    <property type="entry name" value="ASKHA_ATPase_ROK"/>
    <property type="match status" value="1"/>
</dbReference>
<reference evidence="1 2" key="1">
    <citation type="journal article" date="2014" name="Nature">
        <title>Sequential evolution of bacterial morphology by co-option of a developmental regulator.</title>
        <authorList>
            <person name="Jiang C."/>
            <person name="Brown P.J."/>
            <person name="Ducret A."/>
            <person name="Brun Y.V."/>
        </authorList>
    </citation>
    <scope>NUCLEOTIDE SEQUENCE [LARGE SCALE GENOMIC DNA]</scope>
    <source>
        <strain evidence="1 2">DSM 16100</strain>
    </source>
</reference>
<sequence length="372" mass="40162">MKIARLKLYSEERRLLWHLRTHGPTPRNDLALALQVSNSALTKLSHNLLNLGLIEEMASPDTQSRGRPTIPLTISAAGGCAVGATVHKGVLEIALIDYAGGIISLTSEEVGAPDPYEFARLLDQRITELSTRHRLLGMRFLGVGIAVPGPSLSRDGERWHVVNNLPRWRDVPLRQILDETLGLPVVLQNDANAATVAEYYLGGHIRRSSTVVVILLGYGIGAGVIEDGRLLKGELGGAGEIGILHTDDKPRPSTLDLMSVLQEAGCNITSVAHFDHVTQGYEDVIERWLNRTADQLEFTVNSAIAWFDPGEIVLSSPLPESLMVRLAARLNRGHLRWGGHRSSSKICVSKLGGSSIALGAALLPIHASTAPG</sequence>
<dbReference type="InterPro" id="IPR000600">
    <property type="entry name" value="ROK"/>
</dbReference>
<dbReference type="InterPro" id="IPR036390">
    <property type="entry name" value="WH_DNA-bd_sf"/>
</dbReference>
<dbReference type="InterPro" id="IPR036388">
    <property type="entry name" value="WH-like_DNA-bd_sf"/>
</dbReference>
<dbReference type="Pfam" id="PF00480">
    <property type="entry name" value="ROK"/>
    <property type="match status" value="1"/>
</dbReference>
<dbReference type="PATRIC" id="fig|1121022.4.peg.4140"/>
<comment type="caution">
    <text evidence="1">The sequence shown here is derived from an EMBL/GenBank/DDBJ whole genome shotgun (WGS) entry which is preliminary data.</text>
</comment>
<dbReference type="Gene3D" id="3.30.420.40">
    <property type="match status" value="2"/>
</dbReference>
<evidence type="ECO:0000313" key="2">
    <source>
        <dbReference type="Proteomes" id="UP000017837"/>
    </source>
</evidence>
<keyword evidence="2" id="KW-1185">Reference proteome</keyword>
<dbReference type="eggNOG" id="COG1940">
    <property type="taxonomic scope" value="Bacteria"/>
</dbReference>
<dbReference type="InterPro" id="IPR043129">
    <property type="entry name" value="ATPase_NBD"/>
</dbReference>
<dbReference type="GO" id="GO:0019262">
    <property type="term" value="P:N-acetylneuraminate catabolic process"/>
    <property type="evidence" value="ECO:0007669"/>
    <property type="project" value="TreeGrafter"/>
</dbReference>
<evidence type="ECO:0008006" key="3">
    <source>
        <dbReference type="Google" id="ProtNLM"/>
    </source>
</evidence>
<gene>
    <name evidence="1" type="ORF">ABENE_20210</name>
</gene>
<dbReference type="EMBL" id="AWGB01000069">
    <property type="protein sequence ID" value="ESQ83638.1"/>
    <property type="molecule type" value="Genomic_DNA"/>
</dbReference>
<protein>
    <recommendedName>
        <fullName evidence="3">HTH marR-type domain-containing protein</fullName>
    </recommendedName>
</protein>
<dbReference type="SUPFAM" id="SSF46785">
    <property type="entry name" value="Winged helix' DNA-binding domain"/>
    <property type="match status" value="1"/>
</dbReference>
<dbReference type="RefSeq" id="WP_018083723.1">
    <property type="nucleotide sequence ID" value="NZ_AQWM01000041.1"/>
</dbReference>
<organism evidence="1 2">
    <name type="scientific">Asticcacaulis benevestitus DSM 16100 = ATCC BAA-896</name>
    <dbReference type="NCBI Taxonomy" id="1121022"/>
    <lineage>
        <taxon>Bacteria</taxon>
        <taxon>Pseudomonadati</taxon>
        <taxon>Pseudomonadota</taxon>
        <taxon>Alphaproteobacteria</taxon>
        <taxon>Caulobacterales</taxon>
        <taxon>Caulobacteraceae</taxon>
        <taxon>Asticcacaulis</taxon>
    </lineage>
</organism>
<evidence type="ECO:0000313" key="1">
    <source>
        <dbReference type="EMBL" id="ESQ83638.1"/>
    </source>
</evidence>
<dbReference type="Gene3D" id="1.10.10.10">
    <property type="entry name" value="Winged helix-like DNA-binding domain superfamily/Winged helix DNA-binding domain"/>
    <property type="match status" value="1"/>
</dbReference>
<dbReference type="GO" id="GO:0009384">
    <property type="term" value="F:N-acylmannosamine kinase activity"/>
    <property type="evidence" value="ECO:0007669"/>
    <property type="project" value="TreeGrafter"/>
</dbReference>
<dbReference type="Proteomes" id="UP000017837">
    <property type="component" value="Unassembled WGS sequence"/>
</dbReference>
<dbReference type="OrthoDB" id="49685at2"/>
<dbReference type="SUPFAM" id="SSF53067">
    <property type="entry name" value="Actin-like ATPase domain"/>
    <property type="match status" value="1"/>
</dbReference>
<dbReference type="AlphaFoldDB" id="V4QWX1"/>